<accession>A0A1Q5T4Q6</accession>
<keyword evidence="2" id="KW-1185">Reference proteome</keyword>
<dbReference type="Proteomes" id="UP000186955">
    <property type="component" value="Unassembled WGS sequence"/>
</dbReference>
<protein>
    <recommendedName>
        <fullName evidence="3">Fungal-type protein kinase domain-containing protein</fullName>
    </recommendedName>
</protein>
<proteinExistence type="predicted"/>
<sequence length="162" mass="18255">MGHIFEAQSIDLRFADFKCLGSPYTGVPDVILKNSNNELKVIGELKVPWIEQHKLADVDDEDELRQLLAQPINYMQSLNCMYGFLSTYDETIFLRQELINGVWEVSYSPVIQGSTRYVPSKPTNVVSSPVVSVKQCFLYVAGLAVHQGPVANITPKSEWFID</sequence>
<name>A0A1Q5T4Q6_9EURO</name>
<comment type="caution">
    <text evidence="1">The sequence shown here is derived from an EMBL/GenBank/DDBJ whole genome shotgun (WGS) entry which is preliminary data.</text>
</comment>
<evidence type="ECO:0000313" key="2">
    <source>
        <dbReference type="Proteomes" id="UP000186955"/>
    </source>
</evidence>
<dbReference type="AlphaFoldDB" id="A0A1Q5T4Q6"/>
<reference evidence="1 2" key="1">
    <citation type="submission" date="2016-10" db="EMBL/GenBank/DDBJ databases">
        <title>Genome sequence of the ascomycete fungus Penicillium subrubescens.</title>
        <authorList>
            <person name="De Vries R.P."/>
            <person name="Peng M."/>
            <person name="Dilokpimol A."/>
            <person name="Hilden K."/>
            <person name="Makela M.R."/>
            <person name="Grigoriev I."/>
            <person name="Riley R."/>
            <person name="Granchi Z."/>
        </authorList>
    </citation>
    <scope>NUCLEOTIDE SEQUENCE [LARGE SCALE GENOMIC DNA]</scope>
    <source>
        <strain evidence="1 2">CBS 132785</strain>
    </source>
</reference>
<evidence type="ECO:0000313" key="1">
    <source>
        <dbReference type="EMBL" id="OKO95184.1"/>
    </source>
</evidence>
<organism evidence="1 2">
    <name type="scientific">Penicillium subrubescens</name>
    <dbReference type="NCBI Taxonomy" id="1316194"/>
    <lineage>
        <taxon>Eukaryota</taxon>
        <taxon>Fungi</taxon>
        <taxon>Dikarya</taxon>
        <taxon>Ascomycota</taxon>
        <taxon>Pezizomycotina</taxon>
        <taxon>Eurotiomycetes</taxon>
        <taxon>Eurotiomycetidae</taxon>
        <taxon>Eurotiales</taxon>
        <taxon>Aspergillaceae</taxon>
        <taxon>Penicillium</taxon>
    </lineage>
</organism>
<dbReference type="EMBL" id="MNBE01000706">
    <property type="protein sequence ID" value="OKO95184.1"/>
    <property type="molecule type" value="Genomic_DNA"/>
</dbReference>
<evidence type="ECO:0008006" key="3">
    <source>
        <dbReference type="Google" id="ProtNLM"/>
    </source>
</evidence>
<gene>
    <name evidence="1" type="ORF">PENSUB_11263</name>
</gene>